<evidence type="ECO:0000259" key="1">
    <source>
        <dbReference type="Pfam" id="PF11774"/>
    </source>
</evidence>
<reference evidence="2" key="1">
    <citation type="submission" date="2023-10" db="EMBL/GenBank/DDBJ databases">
        <title>Development of a sustainable strategy for remediation of hydrocarbon-contaminated territories based on the waste exchange concept.</title>
        <authorList>
            <person name="Krivoruchko A."/>
        </authorList>
    </citation>
    <scope>NUCLEOTIDE SEQUENCE</scope>
    <source>
        <strain evidence="2">IEGM 68</strain>
    </source>
</reference>
<protein>
    <submittedName>
        <fullName evidence="2">Histone-like nucleoid-structuring protein Lsr2</fullName>
    </submittedName>
</protein>
<dbReference type="RefSeq" id="WP_317745857.1">
    <property type="nucleotide sequence ID" value="NZ_JAWLUP010000009.1"/>
</dbReference>
<dbReference type="Gene3D" id="3.30.60.230">
    <property type="entry name" value="Lsr2, dimerization domain"/>
    <property type="match status" value="1"/>
</dbReference>
<organism evidence="2 3">
    <name type="scientific">Rhodococcus oxybenzonivorans</name>
    <dbReference type="NCBI Taxonomy" id="1990687"/>
    <lineage>
        <taxon>Bacteria</taxon>
        <taxon>Bacillati</taxon>
        <taxon>Actinomycetota</taxon>
        <taxon>Actinomycetes</taxon>
        <taxon>Mycobacteriales</taxon>
        <taxon>Nocardiaceae</taxon>
        <taxon>Rhodococcus</taxon>
    </lineage>
</organism>
<dbReference type="AlphaFoldDB" id="A0AAE4UWL0"/>
<comment type="caution">
    <text evidence="2">The sequence shown here is derived from an EMBL/GenBank/DDBJ whole genome shotgun (WGS) entry which is preliminary data.</text>
</comment>
<dbReference type="Proteomes" id="UP001185863">
    <property type="component" value="Unassembled WGS sequence"/>
</dbReference>
<dbReference type="EMBL" id="JAWLUP010000009">
    <property type="protein sequence ID" value="MDV7264315.1"/>
    <property type="molecule type" value="Genomic_DNA"/>
</dbReference>
<proteinExistence type="predicted"/>
<evidence type="ECO:0000313" key="3">
    <source>
        <dbReference type="Proteomes" id="UP001185863"/>
    </source>
</evidence>
<sequence length="134" mass="15136">MARKVVVELVDDIDWTVFGEEGEKITFAVNGVEYEFDLKDEHTREFHKQVGYFIEHATRSLVPKTSSKSAPTSADSTTRVQFAARLDPDLLQQMKIEVAARGTTVQAATAEAFRLWLSSKVATGPRRRRPRALR</sequence>
<dbReference type="Pfam" id="PF11774">
    <property type="entry name" value="Lsr2"/>
    <property type="match status" value="1"/>
</dbReference>
<gene>
    <name evidence="2" type="ORF">R4315_07140</name>
</gene>
<dbReference type="GO" id="GO:0003677">
    <property type="term" value="F:DNA binding"/>
    <property type="evidence" value="ECO:0007669"/>
    <property type="project" value="InterPro"/>
</dbReference>
<name>A0AAE4UWL0_9NOCA</name>
<accession>A0AAE4UWL0</accession>
<feature type="domain" description="Lsr2 dimerization" evidence="1">
    <location>
        <begin position="1"/>
        <end position="59"/>
    </location>
</feature>
<dbReference type="InterPro" id="IPR024412">
    <property type="entry name" value="Lsr2_dim_dom"/>
</dbReference>
<dbReference type="InterPro" id="IPR042261">
    <property type="entry name" value="Lsr2-like_dimerization"/>
</dbReference>
<evidence type="ECO:0000313" key="2">
    <source>
        <dbReference type="EMBL" id="MDV7264315.1"/>
    </source>
</evidence>